<evidence type="ECO:0000313" key="3">
    <source>
        <dbReference type="Proteomes" id="UP001642360"/>
    </source>
</evidence>
<dbReference type="AlphaFoldDB" id="A0ABC8RR85"/>
<accession>A0ABC8RR85</accession>
<protein>
    <submittedName>
        <fullName evidence="2">Uncharacterized protein</fullName>
    </submittedName>
</protein>
<organism evidence="2 3">
    <name type="scientific">Ilex paraguariensis</name>
    <name type="common">yerba mate</name>
    <dbReference type="NCBI Taxonomy" id="185542"/>
    <lineage>
        <taxon>Eukaryota</taxon>
        <taxon>Viridiplantae</taxon>
        <taxon>Streptophyta</taxon>
        <taxon>Embryophyta</taxon>
        <taxon>Tracheophyta</taxon>
        <taxon>Spermatophyta</taxon>
        <taxon>Magnoliopsida</taxon>
        <taxon>eudicotyledons</taxon>
        <taxon>Gunneridae</taxon>
        <taxon>Pentapetalae</taxon>
        <taxon>asterids</taxon>
        <taxon>campanulids</taxon>
        <taxon>Aquifoliales</taxon>
        <taxon>Aquifoliaceae</taxon>
        <taxon>Ilex</taxon>
    </lineage>
</organism>
<gene>
    <name evidence="2" type="ORF">ILEXP_LOCUS14506</name>
</gene>
<evidence type="ECO:0000256" key="1">
    <source>
        <dbReference type="SAM" id="Phobius"/>
    </source>
</evidence>
<keyword evidence="3" id="KW-1185">Reference proteome</keyword>
<keyword evidence="1" id="KW-0812">Transmembrane</keyword>
<name>A0ABC8RR85_9AQUA</name>
<comment type="caution">
    <text evidence="2">The sequence shown here is derived from an EMBL/GenBank/DDBJ whole genome shotgun (WGS) entry which is preliminary data.</text>
</comment>
<proteinExistence type="predicted"/>
<sequence length="103" mass="11421">MAHPLSVAQIAIQSKPSIFHHPVEALHLPPSSRSPPSSAIHEEHRFCIILQPVEDQSDEEALSDEEEHSSKQISLVVVCPFLPVFSTLYVLCPFAGYDFIMGI</sequence>
<keyword evidence="1" id="KW-0472">Membrane</keyword>
<keyword evidence="1" id="KW-1133">Transmembrane helix</keyword>
<dbReference type="EMBL" id="CAUOFW020001602">
    <property type="protein sequence ID" value="CAK9146651.1"/>
    <property type="molecule type" value="Genomic_DNA"/>
</dbReference>
<feature type="transmembrane region" description="Helical" evidence="1">
    <location>
        <begin position="73"/>
        <end position="97"/>
    </location>
</feature>
<dbReference type="Proteomes" id="UP001642360">
    <property type="component" value="Unassembled WGS sequence"/>
</dbReference>
<reference evidence="2 3" key="1">
    <citation type="submission" date="2024-02" db="EMBL/GenBank/DDBJ databases">
        <authorList>
            <person name="Vignale AGUSTIN F."/>
            <person name="Sosa J E."/>
            <person name="Modenutti C."/>
        </authorList>
    </citation>
    <scope>NUCLEOTIDE SEQUENCE [LARGE SCALE GENOMIC DNA]</scope>
</reference>
<evidence type="ECO:0000313" key="2">
    <source>
        <dbReference type="EMBL" id="CAK9146651.1"/>
    </source>
</evidence>